<organism evidence="1 2">
    <name type="scientific">Dallia pectoralis</name>
    <name type="common">Alaska blackfish</name>
    <dbReference type="NCBI Taxonomy" id="75939"/>
    <lineage>
        <taxon>Eukaryota</taxon>
        <taxon>Metazoa</taxon>
        <taxon>Chordata</taxon>
        <taxon>Craniata</taxon>
        <taxon>Vertebrata</taxon>
        <taxon>Euteleostomi</taxon>
        <taxon>Actinopterygii</taxon>
        <taxon>Neopterygii</taxon>
        <taxon>Teleostei</taxon>
        <taxon>Protacanthopterygii</taxon>
        <taxon>Esociformes</taxon>
        <taxon>Umbridae</taxon>
        <taxon>Dallia</taxon>
    </lineage>
</organism>
<dbReference type="Proteomes" id="UP001157502">
    <property type="component" value="Chromosome 4"/>
</dbReference>
<protein>
    <submittedName>
        <fullName evidence="1">Uncharacterized protein</fullName>
    </submittedName>
</protein>
<name>A0ACC2H924_DALPE</name>
<evidence type="ECO:0000313" key="1">
    <source>
        <dbReference type="EMBL" id="KAJ8012474.1"/>
    </source>
</evidence>
<accession>A0ACC2H924</accession>
<comment type="caution">
    <text evidence="1">The sequence shown here is derived from an EMBL/GenBank/DDBJ whole genome shotgun (WGS) entry which is preliminary data.</text>
</comment>
<dbReference type="EMBL" id="CM055731">
    <property type="protein sequence ID" value="KAJ8012474.1"/>
    <property type="molecule type" value="Genomic_DNA"/>
</dbReference>
<reference evidence="1" key="1">
    <citation type="submission" date="2021-05" db="EMBL/GenBank/DDBJ databases">
        <authorList>
            <person name="Pan Q."/>
            <person name="Jouanno E."/>
            <person name="Zahm M."/>
            <person name="Klopp C."/>
            <person name="Cabau C."/>
            <person name="Louis A."/>
            <person name="Berthelot C."/>
            <person name="Parey E."/>
            <person name="Roest Crollius H."/>
            <person name="Montfort J."/>
            <person name="Robinson-Rechavi M."/>
            <person name="Bouchez O."/>
            <person name="Lampietro C."/>
            <person name="Lopez Roques C."/>
            <person name="Donnadieu C."/>
            <person name="Postlethwait J."/>
            <person name="Bobe J."/>
            <person name="Dillon D."/>
            <person name="Chandos A."/>
            <person name="von Hippel F."/>
            <person name="Guiguen Y."/>
        </authorList>
    </citation>
    <scope>NUCLEOTIDE SEQUENCE</scope>
    <source>
        <strain evidence="1">YG-Jan2019</strain>
    </source>
</reference>
<sequence length="95" mass="10980">MSAQSLEVKERWWRAGVRLRYPGPQRRFLDLSLHVQVLRIERPQPVPRPEPVQPGPSTEFLPPPSLQWLAEGFQQPLPVGWDDEQMLQEGSREGS</sequence>
<gene>
    <name evidence="1" type="ORF">DPEC_G00043190</name>
</gene>
<evidence type="ECO:0000313" key="2">
    <source>
        <dbReference type="Proteomes" id="UP001157502"/>
    </source>
</evidence>
<keyword evidence="2" id="KW-1185">Reference proteome</keyword>
<proteinExistence type="predicted"/>